<dbReference type="AlphaFoldDB" id="A0A1Z3NC83"/>
<dbReference type="PROSITE" id="PS51257">
    <property type="entry name" value="PROKAR_LIPOPROTEIN"/>
    <property type="match status" value="1"/>
</dbReference>
<protein>
    <submittedName>
        <fullName evidence="1">Uncharacterized protein</fullName>
    </submittedName>
</protein>
<evidence type="ECO:0000313" key="1">
    <source>
        <dbReference type="EMBL" id="ASD65047.1"/>
    </source>
</evidence>
<organism evidence="1 2">
    <name type="scientific">Bdellovibrio bacteriovorus</name>
    <dbReference type="NCBI Taxonomy" id="959"/>
    <lineage>
        <taxon>Bacteria</taxon>
        <taxon>Pseudomonadati</taxon>
        <taxon>Bdellovibrionota</taxon>
        <taxon>Bdellovibrionia</taxon>
        <taxon>Bdellovibrionales</taxon>
        <taxon>Pseudobdellovibrionaceae</taxon>
        <taxon>Bdellovibrio</taxon>
    </lineage>
</organism>
<dbReference type="Proteomes" id="UP000197003">
    <property type="component" value="Chromosome"/>
</dbReference>
<reference evidence="1 2" key="1">
    <citation type="submission" date="2017-04" db="EMBL/GenBank/DDBJ databases">
        <title>Whole genome sequence of Bdellovibrio bacteriovorus strain SSB218315.</title>
        <authorList>
            <person name="Oyedara O."/>
            <person name="Rodriguez-Perez M.A."/>
        </authorList>
    </citation>
    <scope>NUCLEOTIDE SEQUENCE [LARGE SCALE GENOMIC DNA]</scope>
    <source>
        <strain evidence="1 2">SSB218315</strain>
    </source>
</reference>
<dbReference type="RefSeq" id="WP_088566460.1">
    <property type="nucleotide sequence ID" value="NZ_CP020946.1"/>
</dbReference>
<proteinExistence type="predicted"/>
<evidence type="ECO:0000313" key="2">
    <source>
        <dbReference type="Proteomes" id="UP000197003"/>
    </source>
</evidence>
<sequence>MKKLSVILAISLGLAACAEKDSDYARKYRNKTGDKAKTEQVVPGARSAPICETPEINICEKSVLPITADIKKNGFEAAVKALKAELSLPEEFDGSAESFKKHIPEDLKRYQAQSRLLLLADKEYRTIYNYDEDVKEATEIVHKLMMEFVKSEKLDEDGRMGLVGALNTTVVQSVSETFELSYQGKDIVTIDMSSACGIDGLNVMARSLLPGGGPNGVIYICPGQLLLNAGKTKVERIAGLVMTLAHEMTHQLQYRGFELDNRVLTCVNSDLADKSAKFVESKNKETQADIMGFRILNIFLKQDKELSVQTEKAKAALSWMCHLEEHDTEGDSSTHLDNKSRLKNFFKLKETEDLLGCSKGPRC</sequence>
<dbReference type="EMBL" id="CP020946">
    <property type="protein sequence ID" value="ASD65047.1"/>
    <property type="molecule type" value="Genomic_DNA"/>
</dbReference>
<accession>A0A1Z3NC83</accession>
<name>A0A1Z3NC83_BDEBC</name>
<dbReference type="OrthoDB" id="5288876at2"/>
<gene>
    <name evidence="1" type="ORF">B9G79_16460</name>
</gene>